<reference evidence="1" key="1">
    <citation type="submission" date="2021-02" db="EMBL/GenBank/DDBJ databases">
        <authorList>
            <consortium name="DOE Joint Genome Institute"/>
            <person name="Ahrendt S."/>
            <person name="Looney B.P."/>
            <person name="Miyauchi S."/>
            <person name="Morin E."/>
            <person name="Drula E."/>
            <person name="Courty P.E."/>
            <person name="Chicoki N."/>
            <person name="Fauchery L."/>
            <person name="Kohler A."/>
            <person name="Kuo A."/>
            <person name="Labutti K."/>
            <person name="Pangilinan J."/>
            <person name="Lipzen A."/>
            <person name="Riley R."/>
            <person name="Andreopoulos W."/>
            <person name="He G."/>
            <person name="Johnson J."/>
            <person name="Barry K.W."/>
            <person name="Grigoriev I.V."/>
            <person name="Nagy L."/>
            <person name="Hibbett D."/>
            <person name="Henrissat B."/>
            <person name="Matheny P.B."/>
            <person name="Labbe J."/>
            <person name="Martin F."/>
        </authorList>
    </citation>
    <scope>NUCLEOTIDE SEQUENCE</scope>
    <source>
        <strain evidence="1">FP105234-sp</strain>
    </source>
</reference>
<evidence type="ECO:0000313" key="1">
    <source>
        <dbReference type="EMBL" id="KAI0050358.1"/>
    </source>
</evidence>
<sequence length="223" mass="25861">MQRYRGAHKQGRGRPGSRSHKTLPALEDSVHYSKFEDPDIALSIHLVWSPLDDLHSMRGFIPLSSLRRIASCVLPLKDLKALTLRVYCPEWSATEPWTETFGQCEQLQQLYVEESIAIHLFPTLQERNDGCFILPTLERLEIAAMHPFQVRGAEYDYDSRIAGYDVLRDALMRRQQHNIGLKALVLGWCAVTKDQVNQLEPLVDCLDWKGDQDAYDRERRRQW</sequence>
<keyword evidence="2" id="KW-1185">Reference proteome</keyword>
<gene>
    <name evidence="1" type="ORF">FA95DRAFT_1555680</name>
</gene>
<dbReference type="Proteomes" id="UP000814033">
    <property type="component" value="Unassembled WGS sequence"/>
</dbReference>
<dbReference type="EMBL" id="MU275862">
    <property type="protein sequence ID" value="KAI0050358.1"/>
    <property type="molecule type" value="Genomic_DNA"/>
</dbReference>
<accession>A0ACB8S2Q8</accession>
<comment type="caution">
    <text evidence="1">The sequence shown here is derived from an EMBL/GenBank/DDBJ whole genome shotgun (WGS) entry which is preliminary data.</text>
</comment>
<organism evidence="1 2">
    <name type="scientific">Auriscalpium vulgare</name>
    <dbReference type="NCBI Taxonomy" id="40419"/>
    <lineage>
        <taxon>Eukaryota</taxon>
        <taxon>Fungi</taxon>
        <taxon>Dikarya</taxon>
        <taxon>Basidiomycota</taxon>
        <taxon>Agaricomycotina</taxon>
        <taxon>Agaricomycetes</taxon>
        <taxon>Russulales</taxon>
        <taxon>Auriscalpiaceae</taxon>
        <taxon>Auriscalpium</taxon>
    </lineage>
</organism>
<evidence type="ECO:0000313" key="2">
    <source>
        <dbReference type="Proteomes" id="UP000814033"/>
    </source>
</evidence>
<proteinExistence type="predicted"/>
<reference evidence="1" key="2">
    <citation type="journal article" date="2022" name="New Phytol.">
        <title>Evolutionary transition to the ectomycorrhizal habit in the genomes of a hyperdiverse lineage of mushroom-forming fungi.</title>
        <authorList>
            <person name="Looney B."/>
            <person name="Miyauchi S."/>
            <person name="Morin E."/>
            <person name="Drula E."/>
            <person name="Courty P.E."/>
            <person name="Kohler A."/>
            <person name="Kuo A."/>
            <person name="LaButti K."/>
            <person name="Pangilinan J."/>
            <person name="Lipzen A."/>
            <person name="Riley R."/>
            <person name="Andreopoulos W."/>
            <person name="He G."/>
            <person name="Johnson J."/>
            <person name="Nolan M."/>
            <person name="Tritt A."/>
            <person name="Barry K.W."/>
            <person name="Grigoriev I.V."/>
            <person name="Nagy L.G."/>
            <person name="Hibbett D."/>
            <person name="Henrissat B."/>
            <person name="Matheny P.B."/>
            <person name="Labbe J."/>
            <person name="Martin F.M."/>
        </authorList>
    </citation>
    <scope>NUCLEOTIDE SEQUENCE</scope>
    <source>
        <strain evidence="1">FP105234-sp</strain>
    </source>
</reference>
<protein>
    <submittedName>
        <fullName evidence="1">Uncharacterized protein</fullName>
    </submittedName>
</protein>
<name>A0ACB8S2Q8_9AGAM</name>